<keyword evidence="5" id="KW-0378">Hydrolase</keyword>
<evidence type="ECO:0000313" key="20">
    <source>
        <dbReference type="Proteomes" id="UP000237684"/>
    </source>
</evidence>
<accession>A0A2S8SVZ2</accession>
<dbReference type="FunFam" id="3.40.630.10:FF:000018">
    <property type="entry name" value="Aminoacyl-histidine dipeptidase PepD"/>
    <property type="match status" value="1"/>
</dbReference>
<evidence type="ECO:0000256" key="17">
    <source>
        <dbReference type="ARBA" id="ARBA00078074"/>
    </source>
</evidence>
<name>A0A2S8SVZ2_9BACT</name>
<dbReference type="InterPro" id="IPR002933">
    <property type="entry name" value="Peptidase_M20"/>
</dbReference>
<comment type="cofactor">
    <cofactor evidence="1">
        <name>Co(2+)</name>
        <dbReference type="ChEBI" id="CHEBI:48828"/>
    </cofactor>
</comment>
<keyword evidence="4" id="KW-0479">Metal-binding</keyword>
<evidence type="ECO:0000259" key="18">
    <source>
        <dbReference type="Pfam" id="PF07687"/>
    </source>
</evidence>
<feature type="domain" description="Peptidase M20 dimerisation" evidence="18">
    <location>
        <begin position="208"/>
        <end position="295"/>
    </location>
</feature>
<dbReference type="CDD" id="cd03890">
    <property type="entry name" value="M20_pepD"/>
    <property type="match status" value="1"/>
</dbReference>
<sequence>MTNFPPVYEGLQPAAVWRHFGALNQIPRLSGNEAKAREWICGLATKNGASFETDARGNLCVRVPARGARADAPIVTLQSHLDMVCQKRPEVAHNFETDPILPQRNGDKITATSTTLGADNGLGVALMLAVLTSDELKHGPLELLFTVEEETGLHGAMNLDPALVRGRLLVNLDSEDPDEITIGCAGGAETFLYLPAQRSEIEAAASYFKIGVSGLQGGHSGIQIGERLANALKLLGELLDGAAQNCAGMRLVSVDGGTAHNAIPRDASATIAIPARDIEAFESAFARISQKIKEEWNAFEPGLRLTRENAQQPAHLAPLTEATSVQLLSLLRDLPHGALQMSERFAGKVQTSCNLAEVHSRAQEIEIALSGRSFLNDEIRALQEEIRETGLAAGARVEMLSGYPGWEPRADSPLLDATKAAFKSSTGRAPHIEVVHAGLECGLLSEKLPGLDAVSFGPLIRGAHTPEESVTISSVEEIYGVLTTLLRDLA</sequence>
<dbReference type="PANTHER" id="PTHR43501">
    <property type="entry name" value="CYTOSOL NON-SPECIFIC DIPEPTIDASE"/>
    <property type="match status" value="1"/>
</dbReference>
<keyword evidence="3" id="KW-0645">Protease</keyword>
<reference evidence="19 20" key="1">
    <citation type="journal article" date="2018" name="Syst. Appl. Microbiol.">
        <title>Abditibacterium utsteinense sp. nov., the first cultivated member of candidate phylum FBP, isolated from ice-free Antarctic soil samples.</title>
        <authorList>
            <person name="Tahon G."/>
            <person name="Tytgat B."/>
            <person name="Lebbe L."/>
            <person name="Carlier A."/>
            <person name="Willems A."/>
        </authorList>
    </citation>
    <scope>NUCLEOTIDE SEQUENCE [LARGE SCALE GENOMIC DNA]</scope>
    <source>
        <strain evidence="19 20">LMG 29911</strain>
    </source>
</reference>
<dbReference type="GO" id="GO:0005829">
    <property type="term" value="C:cytosol"/>
    <property type="evidence" value="ECO:0007669"/>
    <property type="project" value="TreeGrafter"/>
</dbReference>
<dbReference type="RefSeq" id="WP_105482828.1">
    <property type="nucleotide sequence ID" value="NZ_NIGF01000003.1"/>
</dbReference>
<protein>
    <recommendedName>
        <fullName evidence="13">Cytosol non-specific dipeptidase</fullName>
        <ecNumber evidence="10">3.4.13.18</ecNumber>
    </recommendedName>
    <alternativeName>
        <fullName evidence="16">Aminoacyl-histidine dipeptidase</fullName>
    </alternativeName>
    <alternativeName>
        <fullName evidence="15">Beta-alanyl-histidine dipeptidase</fullName>
    </alternativeName>
    <alternativeName>
        <fullName evidence="14">Carnosinase</fullName>
    </alternativeName>
    <alternativeName>
        <fullName evidence="11">Peptidase D</fullName>
    </alternativeName>
    <alternativeName>
        <fullName evidence="17">Xaa-His dipeptidase</fullName>
    </alternativeName>
</protein>
<evidence type="ECO:0000256" key="12">
    <source>
        <dbReference type="ARBA" id="ARBA00061423"/>
    </source>
</evidence>
<evidence type="ECO:0000256" key="7">
    <source>
        <dbReference type="ARBA" id="ARBA00023049"/>
    </source>
</evidence>
<dbReference type="InterPro" id="IPR011650">
    <property type="entry name" value="Peptidase_M20_dimer"/>
</dbReference>
<keyword evidence="8" id="KW-0170">Cobalt</keyword>
<comment type="caution">
    <text evidence="19">The sequence shown here is derived from an EMBL/GenBank/DDBJ whole genome shotgun (WGS) entry which is preliminary data.</text>
</comment>
<evidence type="ECO:0000256" key="14">
    <source>
        <dbReference type="ARBA" id="ARBA00075285"/>
    </source>
</evidence>
<dbReference type="GO" id="GO:0006508">
    <property type="term" value="P:proteolysis"/>
    <property type="evidence" value="ECO:0007669"/>
    <property type="project" value="UniProtKB-KW"/>
</dbReference>
<evidence type="ECO:0000256" key="2">
    <source>
        <dbReference type="ARBA" id="ARBA00001947"/>
    </source>
</evidence>
<keyword evidence="7" id="KW-0482">Metalloprotease</keyword>
<proteinExistence type="inferred from homology"/>
<evidence type="ECO:0000256" key="1">
    <source>
        <dbReference type="ARBA" id="ARBA00001941"/>
    </source>
</evidence>
<dbReference type="Pfam" id="PF07687">
    <property type="entry name" value="M20_dimer"/>
    <property type="match status" value="1"/>
</dbReference>
<dbReference type="GO" id="GO:0046872">
    <property type="term" value="F:metal ion binding"/>
    <property type="evidence" value="ECO:0007669"/>
    <property type="project" value="UniProtKB-KW"/>
</dbReference>
<evidence type="ECO:0000256" key="13">
    <source>
        <dbReference type="ARBA" id="ARBA00071271"/>
    </source>
</evidence>
<dbReference type="Proteomes" id="UP000237684">
    <property type="component" value="Unassembled WGS sequence"/>
</dbReference>
<dbReference type="OrthoDB" id="9773892at2"/>
<comment type="cofactor">
    <cofactor evidence="2">
        <name>Zn(2+)</name>
        <dbReference type="ChEBI" id="CHEBI:29105"/>
    </cofactor>
</comment>
<dbReference type="PRINTS" id="PR00934">
    <property type="entry name" value="XHISDIPTASE"/>
</dbReference>
<evidence type="ECO:0000256" key="4">
    <source>
        <dbReference type="ARBA" id="ARBA00022723"/>
    </source>
</evidence>
<dbReference type="PANTHER" id="PTHR43501:SF1">
    <property type="entry name" value="CYTOSOL NON-SPECIFIC DIPEPTIDASE"/>
    <property type="match status" value="1"/>
</dbReference>
<keyword evidence="6" id="KW-0862">Zinc</keyword>
<dbReference type="EC" id="3.4.13.18" evidence="10"/>
<evidence type="ECO:0000256" key="11">
    <source>
        <dbReference type="ARBA" id="ARBA00044252"/>
    </source>
</evidence>
<dbReference type="FunFam" id="3.40.630.10:FF:000015">
    <property type="entry name" value="Aminoacyl-histidine dipeptidase PepD"/>
    <property type="match status" value="1"/>
</dbReference>
<evidence type="ECO:0000256" key="16">
    <source>
        <dbReference type="ARBA" id="ARBA00077688"/>
    </source>
</evidence>
<comment type="similarity">
    <text evidence="12">Belongs to the peptidase M20C family.</text>
</comment>
<dbReference type="Pfam" id="PF01546">
    <property type="entry name" value="Peptidase_M20"/>
    <property type="match status" value="1"/>
</dbReference>
<evidence type="ECO:0000256" key="6">
    <source>
        <dbReference type="ARBA" id="ARBA00022833"/>
    </source>
</evidence>
<dbReference type="NCBIfam" id="TIGR01893">
    <property type="entry name" value="aa-his-dipept"/>
    <property type="match status" value="1"/>
</dbReference>
<dbReference type="Gene3D" id="3.40.630.10">
    <property type="entry name" value="Zn peptidases"/>
    <property type="match status" value="2"/>
</dbReference>
<dbReference type="AlphaFoldDB" id="A0A2S8SVZ2"/>
<dbReference type="InParanoid" id="A0A2S8SVZ2"/>
<dbReference type="PIRSF" id="PIRSF016599">
    <property type="entry name" value="Xaa-His_dipept"/>
    <property type="match status" value="1"/>
</dbReference>
<keyword evidence="20" id="KW-1185">Reference proteome</keyword>
<evidence type="ECO:0000256" key="3">
    <source>
        <dbReference type="ARBA" id="ARBA00022670"/>
    </source>
</evidence>
<evidence type="ECO:0000256" key="10">
    <source>
        <dbReference type="ARBA" id="ARBA00038976"/>
    </source>
</evidence>
<organism evidence="19 20">
    <name type="scientific">Abditibacterium utsteinense</name>
    <dbReference type="NCBI Taxonomy" id="1960156"/>
    <lineage>
        <taxon>Bacteria</taxon>
        <taxon>Pseudomonadati</taxon>
        <taxon>Abditibacteriota</taxon>
        <taxon>Abditibacteriia</taxon>
        <taxon>Abditibacteriales</taxon>
        <taxon>Abditibacteriaceae</taxon>
        <taxon>Abditibacterium</taxon>
    </lineage>
</organism>
<dbReference type="InterPro" id="IPR001160">
    <property type="entry name" value="Peptidase_M20C"/>
</dbReference>
<comment type="catalytic activity">
    <reaction evidence="9">
        <text>Hydrolysis of dipeptides, preferentially hydrophobic dipeptides including prolyl amino acids.</text>
        <dbReference type="EC" id="3.4.13.18"/>
    </reaction>
</comment>
<dbReference type="SUPFAM" id="SSF53187">
    <property type="entry name" value="Zn-dependent exopeptidases"/>
    <property type="match status" value="1"/>
</dbReference>
<evidence type="ECO:0000256" key="5">
    <source>
        <dbReference type="ARBA" id="ARBA00022801"/>
    </source>
</evidence>
<evidence type="ECO:0000256" key="15">
    <source>
        <dbReference type="ARBA" id="ARBA00076004"/>
    </source>
</evidence>
<evidence type="ECO:0000256" key="9">
    <source>
        <dbReference type="ARBA" id="ARBA00036421"/>
    </source>
</evidence>
<dbReference type="GO" id="GO:0070573">
    <property type="term" value="F:metallodipeptidase activity"/>
    <property type="evidence" value="ECO:0007669"/>
    <property type="project" value="TreeGrafter"/>
</dbReference>
<dbReference type="EMBL" id="NIGF01000003">
    <property type="protein sequence ID" value="PQV64961.1"/>
    <property type="molecule type" value="Genomic_DNA"/>
</dbReference>
<gene>
    <name evidence="19" type="ORF">B1R32_103231</name>
</gene>
<evidence type="ECO:0000256" key="8">
    <source>
        <dbReference type="ARBA" id="ARBA00023285"/>
    </source>
</evidence>
<evidence type="ECO:0000313" key="19">
    <source>
        <dbReference type="EMBL" id="PQV64961.1"/>
    </source>
</evidence>